<protein>
    <submittedName>
        <fullName evidence="1">Uncharacterized protein</fullName>
    </submittedName>
</protein>
<dbReference type="EMBL" id="JBHLUB010000003">
    <property type="protein sequence ID" value="MFC0581406.1"/>
    <property type="molecule type" value="Genomic_DNA"/>
</dbReference>
<gene>
    <name evidence="1" type="ORF">ACFFFR_03235</name>
</gene>
<keyword evidence="2" id="KW-1185">Reference proteome</keyword>
<sequence length="119" mass="11939">MTELEKLIADAREALPAASTLATAPIVATGLIGGWLTARVTKVRPLGGVVLAAAGALAARSWYARGGAADATALTLGYLGAFGLSHPLAKKVGPWPSVLGVTAAAAAAAHYVSDHKIVR</sequence>
<comment type="caution">
    <text evidence="1">The sequence shown here is derived from an EMBL/GenBank/DDBJ whole genome shotgun (WGS) entry which is preliminary data.</text>
</comment>
<organism evidence="1 2">
    <name type="scientific">Micrococcoides hystricis</name>
    <dbReference type="NCBI Taxonomy" id="1572761"/>
    <lineage>
        <taxon>Bacteria</taxon>
        <taxon>Bacillati</taxon>
        <taxon>Actinomycetota</taxon>
        <taxon>Actinomycetes</taxon>
        <taxon>Micrococcales</taxon>
        <taxon>Micrococcaceae</taxon>
        <taxon>Micrococcoides</taxon>
    </lineage>
</organism>
<proteinExistence type="predicted"/>
<dbReference type="RefSeq" id="WP_377458088.1">
    <property type="nucleotide sequence ID" value="NZ_JBHLUB010000003.1"/>
</dbReference>
<accession>A0ABV6P9U1</accession>
<reference evidence="1 2" key="1">
    <citation type="submission" date="2024-09" db="EMBL/GenBank/DDBJ databases">
        <authorList>
            <person name="Sun Q."/>
            <person name="Mori K."/>
        </authorList>
    </citation>
    <scope>NUCLEOTIDE SEQUENCE [LARGE SCALE GENOMIC DNA]</scope>
    <source>
        <strain evidence="1 2">NCAIM B.02604</strain>
    </source>
</reference>
<evidence type="ECO:0000313" key="1">
    <source>
        <dbReference type="EMBL" id="MFC0581406.1"/>
    </source>
</evidence>
<evidence type="ECO:0000313" key="2">
    <source>
        <dbReference type="Proteomes" id="UP001589862"/>
    </source>
</evidence>
<dbReference type="Proteomes" id="UP001589862">
    <property type="component" value="Unassembled WGS sequence"/>
</dbReference>
<name>A0ABV6P9U1_9MICC</name>